<evidence type="ECO:0000313" key="2">
    <source>
        <dbReference type="Proteomes" id="UP000186168"/>
    </source>
</evidence>
<organism evidence="1 2">
    <name type="scientific">Streptomyces sparsogenes DSM 40356</name>
    <dbReference type="NCBI Taxonomy" id="1331668"/>
    <lineage>
        <taxon>Bacteria</taxon>
        <taxon>Bacillati</taxon>
        <taxon>Actinomycetota</taxon>
        <taxon>Actinomycetes</taxon>
        <taxon>Kitasatosporales</taxon>
        <taxon>Streptomycetaceae</taxon>
        <taxon>Streptomyces</taxon>
    </lineage>
</organism>
<dbReference type="EMBL" id="ASQP01000249">
    <property type="protein sequence ID" value="OMI38048.1"/>
    <property type="molecule type" value="Genomic_DNA"/>
</dbReference>
<sequence>MRPYCSRVRVVVGTKTEVRASPVSSSAAVSVMYDSGWWPYTSTHSRRGASASGIRRASAAAE</sequence>
<name>A0A1R1SID6_9ACTN</name>
<evidence type="ECO:0000313" key="1">
    <source>
        <dbReference type="EMBL" id="OMI38048.1"/>
    </source>
</evidence>
<reference evidence="1 2" key="1">
    <citation type="submission" date="2013-05" db="EMBL/GenBank/DDBJ databases">
        <title>Genome sequence of Streptomyces sparsogenes DSM 40356.</title>
        <authorList>
            <person name="Coyne S."/>
            <person name="Seebeck F.P."/>
        </authorList>
    </citation>
    <scope>NUCLEOTIDE SEQUENCE [LARGE SCALE GENOMIC DNA]</scope>
    <source>
        <strain evidence="1 2">DSM 40356</strain>
    </source>
</reference>
<gene>
    <name evidence="1" type="ORF">SPAR_18006</name>
</gene>
<dbReference type="Proteomes" id="UP000186168">
    <property type="component" value="Unassembled WGS sequence"/>
</dbReference>
<comment type="caution">
    <text evidence="1">The sequence shown here is derived from an EMBL/GenBank/DDBJ whole genome shotgun (WGS) entry which is preliminary data.</text>
</comment>
<proteinExistence type="predicted"/>
<dbReference type="AlphaFoldDB" id="A0A1R1SID6"/>
<protein>
    <submittedName>
        <fullName evidence="1">Uncharacterized protein</fullName>
    </submittedName>
</protein>
<keyword evidence="2" id="KW-1185">Reference proteome</keyword>
<accession>A0A1R1SID6</accession>